<dbReference type="NCBIfam" id="NF003625">
    <property type="entry name" value="PRK05265.1-3"/>
    <property type="match status" value="1"/>
</dbReference>
<dbReference type="Gene3D" id="3.20.20.70">
    <property type="entry name" value="Aldolase class I"/>
    <property type="match status" value="1"/>
</dbReference>
<dbReference type="RefSeq" id="WP_092213570.1">
    <property type="nucleotide sequence ID" value="NZ_FMUX01000018.1"/>
</dbReference>
<keyword evidence="3 4" id="KW-0664">Pyridoxine biosynthesis</keyword>
<dbReference type="InterPro" id="IPR004569">
    <property type="entry name" value="PyrdxlP_synth_PdxJ"/>
</dbReference>
<comment type="function">
    <text evidence="4">Catalyzes the complicated ring closure reaction between the two acyclic compounds 1-deoxy-D-xylulose-5-phosphate (DXP) and 3-amino-2-oxopropyl phosphate (1-amino-acetone-3-phosphate or AAP) to form pyridoxine 5'-phosphate (PNP) and inorganic phosphate.</text>
</comment>
<evidence type="ECO:0000313" key="7">
    <source>
        <dbReference type="Proteomes" id="UP000198870"/>
    </source>
</evidence>
<organism evidence="6 7">
    <name type="scientific">Desulfoluna spongiiphila</name>
    <dbReference type="NCBI Taxonomy" id="419481"/>
    <lineage>
        <taxon>Bacteria</taxon>
        <taxon>Pseudomonadati</taxon>
        <taxon>Thermodesulfobacteriota</taxon>
        <taxon>Desulfobacteria</taxon>
        <taxon>Desulfobacterales</taxon>
        <taxon>Desulfolunaceae</taxon>
        <taxon>Desulfoluna</taxon>
    </lineage>
</organism>
<gene>
    <name evidence="4" type="primary">pdxJ</name>
    <name evidence="6" type="ORF">SAMN05216233_118111</name>
</gene>
<dbReference type="GO" id="GO:0005829">
    <property type="term" value="C:cytosol"/>
    <property type="evidence" value="ECO:0007669"/>
    <property type="project" value="TreeGrafter"/>
</dbReference>
<feature type="binding site" evidence="4">
    <location>
        <position position="100"/>
    </location>
    <ligand>
        <name>1-deoxy-D-xylulose 5-phosphate</name>
        <dbReference type="ChEBI" id="CHEBI:57792"/>
    </ligand>
</feature>
<feature type="binding site" evidence="4">
    <location>
        <begin position="9"/>
        <end position="10"/>
    </location>
    <ligand>
        <name>1-deoxy-D-xylulose 5-phosphate</name>
        <dbReference type="ChEBI" id="CHEBI:57792"/>
    </ligand>
</feature>
<dbReference type="InterPro" id="IPR036130">
    <property type="entry name" value="Pyridoxine-5'_phos_synth"/>
</dbReference>
<feature type="binding site" evidence="4">
    <location>
        <position position="45"/>
    </location>
    <ligand>
        <name>1-deoxy-D-xylulose 5-phosphate</name>
        <dbReference type="ChEBI" id="CHEBI:57792"/>
    </ligand>
</feature>
<dbReference type="OrthoDB" id="9806590at2"/>
<dbReference type="PANTHER" id="PTHR30456">
    <property type="entry name" value="PYRIDOXINE 5'-PHOSPHATE SYNTHASE"/>
    <property type="match status" value="1"/>
</dbReference>
<dbReference type="InterPro" id="IPR013785">
    <property type="entry name" value="Aldolase_TIM"/>
</dbReference>
<feature type="active site" description="Proton donor" evidence="4">
    <location>
        <position position="191"/>
    </location>
</feature>
<dbReference type="NCBIfam" id="TIGR00559">
    <property type="entry name" value="pdxJ"/>
    <property type="match status" value="1"/>
</dbReference>
<protein>
    <recommendedName>
        <fullName evidence="4 5">Pyridoxine 5'-phosphate synthase</fullName>
        <shortName evidence="4">PNP synthase</shortName>
        <ecNumber evidence="4 5">2.6.99.2</ecNumber>
    </recommendedName>
</protein>
<dbReference type="Pfam" id="PF03740">
    <property type="entry name" value="PdxJ"/>
    <property type="match status" value="1"/>
</dbReference>
<dbReference type="Proteomes" id="UP000198870">
    <property type="component" value="Unassembled WGS sequence"/>
</dbReference>
<proteinExistence type="inferred from homology"/>
<evidence type="ECO:0000256" key="1">
    <source>
        <dbReference type="ARBA" id="ARBA00022490"/>
    </source>
</evidence>
<reference evidence="6 7" key="1">
    <citation type="submission" date="2016-10" db="EMBL/GenBank/DDBJ databases">
        <authorList>
            <person name="de Groot N.N."/>
        </authorList>
    </citation>
    <scope>NUCLEOTIDE SEQUENCE [LARGE SCALE GENOMIC DNA]</scope>
    <source>
        <strain evidence="6 7">AA1</strain>
    </source>
</reference>
<name>A0A1G5IBA0_9BACT</name>
<feature type="site" description="Transition state stabilizer" evidence="4">
    <location>
        <position position="151"/>
    </location>
</feature>
<feature type="active site" description="Proton acceptor" evidence="4">
    <location>
        <position position="43"/>
    </location>
</feature>
<dbReference type="GO" id="GO:0033856">
    <property type="term" value="F:pyridoxine 5'-phosphate synthase activity"/>
    <property type="evidence" value="ECO:0007669"/>
    <property type="project" value="UniProtKB-UniRule"/>
</dbReference>
<dbReference type="AlphaFoldDB" id="A0A1G5IBA0"/>
<evidence type="ECO:0000256" key="2">
    <source>
        <dbReference type="ARBA" id="ARBA00022679"/>
    </source>
</evidence>
<feature type="binding site" evidence="4">
    <location>
        <position position="7"/>
    </location>
    <ligand>
        <name>3-amino-2-oxopropyl phosphate</name>
        <dbReference type="ChEBI" id="CHEBI:57279"/>
    </ligand>
</feature>
<evidence type="ECO:0000256" key="4">
    <source>
        <dbReference type="HAMAP-Rule" id="MF_00279"/>
    </source>
</evidence>
<keyword evidence="2 4" id="KW-0808">Transferase</keyword>
<feature type="binding site" evidence="4">
    <location>
        <position position="192"/>
    </location>
    <ligand>
        <name>3-amino-2-oxopropyl phosphate</name>
        <dbReference type="ChEBI" id="CHEBI:57279"/>
    </ligand>
</feature>
<feature type="binding site" evidence="4">
    <location>
        <position position="18"/>
    </location>
    <ligand>
        <name>3-amino-2-oxopropyl phosphate</name>
        <dbReference type="ChEBI" id="CHEBI:57279"/>
    </ligand>
</feature>
<comment type="subunit">
    <text evidence="4">Homooctamer; tetramer of dimers.</text>
</comment>
<dbReference type="NCBIfam" id="NF003627">
    <property type="entry name" value="PRK05265.1-5"/>
    <property type="match status" value="1"/>
</dbReference>
<keyword evidence="1 4" id="KW-0963">Cytoplasm</keyword>
<dbReference type="EMBL" id="FMUX01000018">
    <property type="protein sequence ID" value="SCY72940.1"/>
    <property type="molecule type" value="Genomic_DNA"/>
</dbReference>
<evidence type="ECO:0000256" key="5">
    <source>
        <dbReference type="NCBIfam" id="TIGR00559"/>
    </source>
</evidence>
<dbReference type="HAMAP" id="MF_00279">
    <property type="entry name" value="PdxJ"/>
    <property type="match status" value="1"/>
</dbReference>
<feature type="binding site" evidence="4">
    <location>
        <position position="50"/>
    </location>
    <ligand>
        <name>1-deoxy-D-xylulose 5-phosphate</name>
        <dbReference type="ChEBI" id="CHEBI:57792"/>
    </ligand>
</feature>
<dbReference type="STRING" id="419481.SAMN05216233_118111"/>
<accession>A0A1G5IBA0</accession>
<comment type="pathway">
    <text evidence="4">Cofactor biosynthesis; pyridoxine 5'-phosphate biosynthesis; pyridoxine 5'-phosphate from D-erythrose 4-phosphate: step 5/5.</text>
</comment>
<dbReference type="EC" id="2.6.99.2" evidence="4 5"/>
<dbReference type="SUPFAM" id="SSF63892">
    <property type="entry name" value="Pyridoxine 5'-phosphate synthase"/>
    <property type="match status" value="1"/>
</dbReference>
<comment type="subcellular location">
    <subcellularLocation>
        <location evidence="4">Cytoplasm</location>
    </subcellularLocation>
</comment>
<comment type="catalytic activity">
    <reaction evidence="4">
        <text>3-amino-2-oxopropyl phosphate + 1-deoxy-D-xylulose 5-phosphate = pyridoxine 5'-phosphate + phosphate + 2 H2O + H(+)</text>
        <dbReference type="Rhea" id="RHEA:15265"/>
        <dbReference type="ChEBI" id="CHEBI:15377"/>
        <dbReference type="ChEBI" id="CHEBI:15378"/>
        <dbReference type="ChEBI" id="CHEBI:43474"/>
        <dbReference type="ChEBI" id="CHEBI:57279"/>
        <dbReference type="ChEBI" id="CHEBI:57792"/>
        <dbReference type="ChEBI" id="CHEBI:58589"/>
        <dbReference type="EC" id="2.6.99.2"/>
    </reaction>
</comment>
<dbReference type="UniPathway" id="UPA00244">
    <property type="reaction ID" value="UER00313"/>
</dbReference>
<dbReference type="PANTHER" id="PTHR30456:SF0">
    <property type="entry name" value="PYRIDOXINE 5'-PHOSPHATE SYNTHASE"/>
    <property type="match status" value="1"/>
</dbReference>
<evidence type="ECO:0000256" key="3">
    <source>
        <dbReference type="ARBA" id="ARBA00023096"/>
    </source>
</evidence>
<comment type="similarity">
    <text evidence="4">Belongs to the PNP synthase family.</text>
</comment>
<keyword evidence="7" id="KW-1185">Reference proteome</keyword>
<dbReference type="GO" id="GO:0008615">
    <property type="term" value="P:pyridoxine biosynthetic process"/>
    <property type="evidence" value="ECO:0007669"/>
    <property type="project" value="UniProtKB-UniRule"/>
</dbReference>
<feature type="active site" description="Proton acceptor" evidence="4">
    <location>
        <position position="70"/>
    </location>
</feature>
<sequence>MAGLAVNIDHIATLRQARRATYPDPVAAATRAEMAGADGIVAHLREDRRHVQDRDIRLLRQVIQTRFILEMAATEEMLAIALDIKPELVTLVPEKREEVTTEGGLDLLAQKAHIAEAIKDLQDGDIPVSIFIDPDLDQIRCAKEIGADFIEIHTGAFCDAVTDAEKREEMDRIKAAAKLGHELGLGVNAGHGINYDSVKAFKEVPEIDEYSIGHSIIARASMIGLDQAVRDMAQLVKELHS</sequence>
<dbReference type="CDD" id="cd00003">
    <property type="entry name" value="PNPsynthase"/>
    <property type="match status" value="1"/>
</dbReference>
<feature type="binding site" evidence="4">
    <location>
        <begin position="213"/>
        <end position="214"/>
    </location>
    <ligand>
        <name>3-amino-2-oxopropyl phosphate</name>
        <dbReference type="ChEBI" id="CHEBI:57279"/>
    </ligand>
</feature>
<evidence type="ECO:0000313" key="6">
    <source>
        <dbReference type="EMBL" id="SCY72940.1"/>
    </source>
</evidence>